<protein>
    <submittedName>
        <fullName evidence="1">Uncharacterized protein</fullName>
    </submittedName>
</protein>
<dbReference type="EMBL" id="JARUJP010000004">
    <property type="protein sequence ID" value="MDW8800416.1"/>
    <property type="molecule type" value="Genomic_DNA"/>
</dbReference>
<dbReference type="RefSeq" id="WP_261673140.1">
    <property type="nucleotide sequence ID" value="NZ_JARUJP010000004.1"/>
</dbReference>
<accession>A0ABU4JQP4</accession>
<keyword evidence="2" id="KW-1185">Reference proteome</keyword>
<comment type="caution">
    <text evidence="1">The sequence shown here is derived from an EMBL/GenBank/DDBJ whole genome shotgun (WGS) entry which is preliminary data.</text>
</comment>
<sequence>MRNNNSKEKKQEQVGRKWCQLKQKEQIWISSLLRDSYIKFVLERERKPSKSEKEFIVACAYLDIEDRGIGITVNEVRKYFESKIEKYNNSIIKAGLEPYNWK</sequence>
<evidence type="ECO:0000313" key="2">
    <source>
        <dbReference type="Proteomes" id="UP001281656"/>
    </source>
</evidence>
<name>A0ABU4JQP4_9CLOT</name>
<gene>
    <name evidence="1" type="ORF">P8V03_04525</name>
</gene>
<evidence type="ECO:0000313" key="1">
    <source>
        <dbReference type="EMBL" id="MDW8800416.1"/>
    </source>
</evidence>
<organism evidence="1 2">
    <name type="scientific">Clostridium tanneri</name>
    <dbReference type="NCBI Taxonomy" id="3037988"/>
    <lineage>
        <taxon>Bacteria</taxon>
        <taxon>Bacillati</taxon>
        <taxon>Bacillota</taxon>
        <taxon>Clostridia</taxon>
        <taxon>Eubacteriales</taxon>
        <taxon>Clostridiaceae</taxon>
        <taxon>Clostridium</taxon>
    </lineage>
</organism>
<reference evidence="1 2" key="1">
    <citation type="submission" date="2023-04" db="EMBL/GenBank/DDBJ databases">
        <title>Clostridium tannerae sp. nov., isolated from the fecal material of an alpaca.</title>
        <authorList>
            <person name="Miller S."/>
            <person name="Hendry M."/>
            <person name="King J."/>
            <person name="Sankaranarayanan K."/>
            <person name="Lawson P.A."/>
        </authorList>
    </citation>
    <scope>NUCLEOTIDE SEQUENCE [LARGE SCALE GENOMIC DNA]</scope>
    <source>
        <strain evidence="1 2">A1-XYC3</strain>
    </source>
</reference>
<dbReference type="Proteomes" id="UP001281656">
    <property type="component" value="Unassembled WGS sequence"/>
</dbReference>
<proteinExistence type="predicted"/>